<evidence type="ECO:0000259" key="1">
    <source>
        <dbReference type="PROSITE" id="PS51186"/>
    </source>
</evidence>
<sequence length="194" mass="22170">MVEAAIDKCPRIETERLVLRKWEEWDLDGLIELCGHPEVMEFFGAVKSPSEVEKMLDRVLVQQAKHGYCFPAVEDRKSGRLLGFCGLKVQETDIPIGPCVEIGWRLQRDAWGKGIATEVARVWLEFGFETLKLDEIVANMVVGNFRSENTMKRLGMVYSEGDDFIEPGMDANDPLARNILYRITKQRFMDLKNG</sequence>
<comment type="caution">
    <text evidence="2">The sequence shown here is derived from an EMBL/GenBank/DDBJ whole genome shotgun (WGS) entry which is preliminary data.</text>
</comment>
<protein>
    <submittedName>
        <fullName evidence="2">N-acetyltransferase</fullName>
    </submittedName>
</protein>
<dbReference type="PROSITE" id="PS51186">
    <property type="entry name" value="GNAT"/>
    <property type="match status" value="1"/>
</dbReference>
<dbReference type="InterPro" id="IPR051531">
    <property type="entry name" value="N-acetyltransferase"/>
</dbReference>
<dbReference type="PANTHER" id="PTHR43792:SF1">
    <property type="entry name" value="N-ACETYLTRANSFERASE DOMAIN-CONTAINING PROTEIN"/>
    <property type="match status" value="1"/>
</dbReference>
<feature type="domain" description="N-acetyltransferase" evidence="1">
    <location>
        <begin position="17"/>
        <end position="186"/>
    </location>
</feature>
<dbReference type="SUPFAM" id="SSF55729">
    <property type="entry name" value="Acyl-CoA N-acyltransferases (Nat)"/>
    <property type="match status" value="1"/>
</dbReference>
<keyword evidence="3" id="KW-1185">Reference proteome</keyword>
<evidence type="ECO:0000313" key="2">
    <source>
        <dbReference type="EMBL" id="GHB27196.1"/>
    </source>
</evidence>
<dbReference type="InterPro" id="IPR016181">
    <property type="entry name" value="Acyl_CoA_acyltransferase"/>
</dbReference>
<dbReference type="Pfam" id="PF13302">
    <property type="entry name" value="Acetyltransf_3"/>
    <property type="match status" value="1"/>
</dbReference>
<organism evidence="2 3">
    <name type="scientific">Pseudovibrio japonicus</name>
    <dbReference type="NCBI Taxonomy" id="366534"/>
    <lineage>
        <taxon>Bacteria</taxon>
        <taxon>Pseudomonadati</taxon>
        <taxon>Pseudomonadota</taxon>
        <taxon>Alphaproteobacteria</taxon>
        <taxon>Hyphomicrobiales</taxon>
        <taxon>Stappiaceae</taxon>
        <taxon>Pseudovibrio</taxon>
    </lineage>
</organism>
<dbReference type="Gene3D" id="3.40.630.30">
    <property type="match status" value="1"/>
</dbReference>
<dbReference type="Proteomes" id="UP000637980">
    <property type="component" value="Unassembled WGS sequence"/>
</dbReference>
<gene>
    <name evidence="2" type="ORF">GCM10007094_14410</name>
</gene>
<proteinExistence type="predicted"/>
<dbReference type="RefSeq" id="WP_189436082.1">
    <property type="nucleotide sequence ID" value="NZ_BMXE01000002.1"/>
</dbReference>
<name>A0ABQ3E5Y7_9HYPH</name>
<dbReference type="EMBL" id="BMXE01000002">
    <property type="protein sequence ID" value="GHB27196.1"/>
    <property type="molecule type" value="Genomic_DNA"/>
</dbReference>
<dbReference type="InterPro" id="IPR000182">
    <property type="entry name" value="GNAT_dom"/>
</dbReference>
<dbReference type="PANTHER" id="PTHR43792">
    <property type="entry name" value="GNAT FAMILY, PUTATIVE (AFU_ORTHOLOGUE AFUA_3G00765)-RELATED-RELATED"/>
    <property type="match status" value="1"/>
</dbReference>
<reference evidence="3" key="1">
    <citation type="journal article" date="2019" name="Int. J. Syst. Evol. Microbiol.">
        <title>The Global Catalogue of Microorganisms (GCM) 10K type strain sequencing project: providing services to taxonomists for standard genome sequencing and annotation.</title>
        <authorList>
            <consortium name="The Broad Institute Genomics Platform"/>
            <consortium name="The Broad Institute Genome Sequencing Center for Infectious Disease"/>
            <person name="Wu L."/>
            <person name="Ma J."/>
        </authorList>
    </citation>
    <scope>NUCLEOTIDE SEQUENCE [LARGE SCALE GENOMIC DNA]</scope>
    <source>
        <strain evidence="3">KCTC 12861</strain>
    </source>
</reference>
<accession>A0ABQ3E5Y7</accession>
<evidence type="ECO:0000313" key="3">
    <source>
        <dbReference type="Proteomes" id="UP000637980"/>
    </source>
</evidence>